<dbReference type="RefSeq" id="WP_152588469.1">
    <property type="nucleotide sequence ID" value="NZ_CP045226.1"/>
</dbReference>
<keyword evidence="2" id="KW-1185">Reference proteome</keyword>
<dbReference type="EMBL" id="CP045226">
    <property type="protein sequence ID" value="QFS44023.1"/>
    <property type="molecule type" value="Genomic_DNA"/>
</dbReference>
<reference evidence="1 2" key="1">
    <citation type="submission" date="2019-10" db="EMBL/GenBank/DDBJ databases">
        <title>Genomic and transcriptomic insights into the perfect genentic adaptation of a filamentous nitrogen-fixing cyanobacterium to rice fields.</title>
        <authorList>
            <person name="Chen Z."/>
        </authorList>
    </citation>
    <scope>NUCLEOTIDE SEQUENCE [LARGE SCALE GENOMIC DNA]</scope>
    <source>
        <strain evidence="1">CCNUC1</strain>
    </source>
</reference>
<organism evidence="1 2">
    <name type="scientific">Nostoc sphaeroides CCNUC1</name>
    <dbReference type="NCBI Taxonomy" id="2653204"/>
    <lineage>
        <taxon>Bacteria</taxon>
        <taxon>Bacillati</taxon>
        <taxon>Cyanobacteriota</taxon>
        <taxon>Cyanophyceae</taxon>
        <taxon>Nostocales</taxon>
        <taxon>Nostocaceae</taxon>
        <taxon>Nostoc</taxon>
    </lineage>
</organism>
<protein>
    <recommendedName>
        <fullName evidence="3">DUF2281 domain-containing protein</fullName>
    </recommendedName>
</protein>
<sequence length="96" mass="11009">MTIKEKLIEEIESAPDALLTETLNFLRFFKTKQTQVQPTQHQVEFPSHSTVDSTGNSLLEHLKTIDTWESDDLEECLNLVIASRGQAEFNEDNPFE</sequence>
<accession>A0A5P8VUE1</accession>
<evidence type="ECO:0000313" key="2">
    <source>
        <dbReference type="Proteomes" id="UP000326678"/>
    </source>
</evidence>
<evidence type="ECO:0008006" key="3">
    <source>
        <dbReference type="Google" id="ProtNLM"/>
    </source>
</evidence>
<evidence type="ECO:0000313" key="1">
    <source>
        <dbReference type="EMBL" id="QFS44023.1"/>
    </source>
</evidence>
<proteinExistence type="predicted"/>
<dbReference type="AlphaFoldDB" id="A0A5P8VUE1"/>
<dbReference type="Proteomes" id="UP000326678">
    <property type="component" value="Chromosome Gxm1"/>
</dbReference>
<name>A0A5P8VUE1_9NOSO</name>
<gene>
    <name evidence="1" type="ORF">GXM_01496</name>
</gene>
<dbReference type="KEGG" id="nsh:GXM_01496"/>